<dbReference type="Proteomes" id="UP001283341">
    <property type="component" value="Unassembled WGS sequence"/>
</dbReference>
<gene>
    <name evidence="2" type="ORF">B0H66DRAFT_536860</name>
</gene>
<reference evidence="2" key="2">
    <citation type="submission" date="2023-06" db="EMBL/GenBank/DDBJ databases">
        <authorList>
            <consortium name="Lawrence Berkeley National Laboratory"/>
            <person name="Haridas S."/>
            <person name="Hensen N."/>
            <person name="Bonometti L."/>
            <person name="Westerberg I."/>
            <person name="Brannstrom I.O."/>
            <person name="Guillou S."/>
            <person name="Cros-Aarteil S."/>
            <person name="Calhoun S."/>
            <person name="Kuo A."/>
            <person name="Mondo S."/>
            <person name="Pangilinan J."/>
            <person name="Riley R."/>
            <person name="Labutti K."/>
            <person name="Andreopoulos B."/>
            <person name="Lipzen A."/>
            <person name="Chen C."/>
            <person name="Yanf M."/>
            <person name="Daum C."/>
            <person name="Ng V."/>
            <person name="Clum A."/>
            <person name="Steindorff A."/>
            <person name="Ohm R."/>
            <person name="Martin F."/>
            <person name="Silar P."/>
            <person name="Natvig D."/>
            <person name="Lalanne C."/>
            <person name="Gautier V."/>
            <person name="Ament-Velasquez S.L."/>
            <person name="Kruys A."/>
            <person name="Hutchinson M.I."/>
            <person name="Powell A.J."/>
            <person name="Barry K."/>
            <person name="Miller A.N."/>
            <person name="Grigoriev I.V."/>
            <person name="Debuchy R."/>
            <person name="Gladieux P."/>
            <person name="Thoren M.H."/>
            <person name="Johannesson H."/>
        </authorList>
    </citation>
    <scope>NUCLEOTIDE SEQUENCE</scope>
    <source>
        <strain evidence="2">CBS 118394</strain>
    </source>
</reference>
<name>A0AAE0HVZ5_9PEZI</name>
<dbReference type="AlphaFoldDB" id="A0AAE0HVZ5"/>
<keyword evidence="3" id="KW-1185">Reference proteome</keyword>
<organism evidence="2 3">
    <name type="scientific">Apodospora peruviana</name>
    <dbReference type="NCBI Taxonomy" id="516989"/>
    <lineage>
        <taxon>Eukaryota</taxon>
        <taxon>Fungi</taxon>
        <taxon>Dikarya</taxon>
        <taxon>Ascomycota</taxon>
        <taxon>Pezizomycotina</taxon>
        <taxon>Sordariomycetes</taxon>
        <taxon>Sordariomycetidae</taxon>
        <taxon>Sordariales</taxon>
        <taxon>Lasiosphaeriaceae</taxon>
        <taxon>Apodospora</taxon>
    </lineage>
</organism>
<reference evidence="2" key="1">
    <citation type="journal article" date="2023" name="Mol. Phylogenet. Evol.">
        <title>Genome-scale phylogeny and comparative genomics of the fungal order Sordariales.</title>
        <authorList>
            <person name="Hensen N."/>
            <person name="Bonometti L."/>
            <person name="Westerberg I."/>
            <person name="Brannstrom I.O."/>
            <person name="Guillou S."/>
            <person name="Cros-Aarteil S."/>
            <person name="Calhoun S."/>
            <person name="Haridas S."/>
            <person name="Kuo A."/>
            <person name="Mondo S."/>
            <person name="Pangilinan J."/>
            <person name="Riley R."/>
            <person name="LaButti K."/>
            <person name="Andreopoulos B."/>
            <person name="Lipzen A."/>
            <person name="Chen C."/>
            <person name="Yan M."/>
            <person name="Daum C."/>
            <person name="Ng V."/>
            <person name="Clum A."/>
            <person name="Steindorff A."/>
            <person name="Ohm R.A."/>
            <person name="Martin F."/>
            <person name="Silar P."/>
            <person name="Natvig D.O."/>
            <person name="Lalanne C."/>
            <person name="Gautier V."/>
            <person name="Ament-Velasquez S.L."/>
            <person name="Kruys A."/>
            <person name="Hutchinson M.I."/>
            <person name="Powell A.J."/>
            <person name="Barry K."/>
            <person name="Miller A.N."/>
            <person name="Grigoriev I.V."/>
            <person name="Debuchy R."/>
            <person name="Gladieux P."/>
            <person name="Hiltunen Thoren M."/>
            <person name="Johannesson H."/>
        </authorList>
    </citation>
    <scope>NUCLEOTIDE SEQUENCE</scope>
    <source>
        <strain evidence="2">CBS 118394</strain>
    </source>
</reference>
<feature type="region of interest" description="Disordered" evidence="1">
    <location>
        <begin position="1"/>
        <end position="33"/>
    </location>
</feature>
<feature type="compositionally biased region" description="Polar residues" evidence="1">
    <location>
        <begin position="1"/>
        <end position="10"/>
    </location>
</feature>
<accession>A0AAE0HVZ5</accession>
<evidence type="ECO:0000256" key="1">
    <source>
        <dbReference type="SAM" id="MobiDB-lite"/>
    </source>
</evidence>
<dbReference type="EMBL" id="JAUEDM010000007">
    <property type="protein sequence ID" value="KAK3313602.1"/>
    <property type="molecule type" value="Genomic_DNA"/>
</dbReference>
<protein>
    <submittedName>
        <fullName evidence="2">Uncharacterized protein</fullName>
    </submittedName>
</protein>
<comment type="caution">
    <text evidence="2">The sequence shown here is derived from an EMBL/GenBank/DDBJ whole genome shotgun (WGS) entry which is preliminary data.</text>
</comment>
<evidence type="ECO:0000313" key="3">
    <source>
        <dbReference type="Proteomes" id="UP001283341"/>
    </source>
</evidence>
<proteinExistence type="predicted"/>
<sequence>MDPPNHTSSDALDVADPGNRDDDYDDDDNYGPTINYLPHDDHQDHIVIEEEEYFVDFLADTVREPGDCRTNAELYNDTTTREWMCMLASLVGGGRHQRQQQDPDGSHAMGLLDLLQVRSDAQINALSDPGSQPECLIPLFTDPYGRIYQVEAGLGGCAFPRTMLPKIFCPSFKPPPWDEDGVAGCGDTLFRLRTRVPYEPSSASSDNRIQEFPKLGMTLGMLLVTSVGRHPQYFQDGKPRTEVTDYEVVIGVSDEADGGDNDPLPVWIVAPRQRLEYRASGRHAAYPWPSVPIFRNGMDDGGGAGYDVACILPSVQRLGIRPSDTDGTARGDGLAPPDFEETCELVRRTRAVVDPSAVVGYFP</sequence>
<evidence type="ECO:0000313" key="2">
    <source>
        <dbReference type="EMBL" id="KAK3313602.1"/>
    </source>
</evidence>